<evidence type="ECO:0000313" key="4">
    <source>
        <dbReference type="Proteomes" id="UP000663881"/>
    </source>
</evidence>
<evidence type="ECO:0000256" key="1">
    <source>
        <dbReference type="SAM" id="SignalP"/>
    </source>
</evidence>
<dbReference type="OrthoDB" id="2020799at2759"/>
<name>A0A818JXJ9_9BILA</name>
<comment type="caution">
    <text evidence="3">The sequence shown here is derived from an EMBL/GenBank/DDBJ whole genome shotgun (WGS) entry which is preliminary data.</text>
</comment>
<evidence type="ECO:0000313" key="2">
    <source>
        <dbReference type="EMBL" id="CAF1417490.1"/>
    </source>
</evidence>
<feature type="signal peptide" evidence="1">
    <location>
        <begin position="1"/>
        <end position="22"/>
    </location>
</feature>
<dbReference type="PANTHER" id="PTHR31497:SF0">
    <property type="entry name" value="AUTOCRINE PROLIFERATION REPRESSOR PROTEIN A"/>
    <property type="match status" value="1"/>
</dbReference>
<dbReference type="Proteomes" id="UP000663881">
    <property type="component" value="Unassembled WGS sequence"/>
</dbReference>
<sequence length="482" mass="54836">MMYFIGLSCVVVFIIILNNCLATPLDDYVNTPDPMFSWKRLQTYPFPTYTLFIMNMTSQRWFDDSLSSQPIWWHYMAITVPKNIRRYKTAFLLVNNGDNTNSVPTSNPMTDLAISSSSVTATIWQIPNQPFQFWADPLEKLRREDALVAWTWKQYFDTNGMDPTILLYFPMTKAVVRAMDTIEQFLLQERITVPQEFVVGGASKRGWTTWLTAAFDNTRVVAAVPIVMDLLNIRPNMMSHYRSLGGGWTFALDDYYEMNITRQMNSAITDKLAEMIDPYSYLDRYSKTKIFQLQGAGDEFFLLDCENFFWNELQAATGGSHLRRIPNTGHNIRGYEESLSSFYLSVTDRVPLPSMKWTRTMNGTHGFIHVTIDFSSGKPKPTTVSGYQARTTKLDQTTGNLVANPIVWANTGVQFQGQSGTTASYSLTVSIPTDGYWLATFIQATFDGRQGTTLTLTTETLILPNTYPVKECNDQECYGTLV</sequence>
<dbReference type="PANTHER" id="PTHR31497">
    <property type="entry name" value="AUTOCRINE PROLIFERATION REPRESSOR PROTEIN A"/>
    <property type="match status" value="1"/>
</dbReference>
<feature type="chain" id="PRO_5036233399" description="Autocrine proliferation repressor A-like" evidence="1">
    <location>
        <begin position="23"/>
        <end position="482"/>
    </location>
</feature>
<reference evidence="3" key="1">
    <citation type="submission" date="2021-02" db="EMBL/GenBank/DDBJ databases">
        <authorList>
            <person name="Nowell W R."/>
        </authorList>
    </citation>
    <scope>NUCLEOTIDE SEQUENCE</scope>
</reference>
<dbReference type="Proteomes" id="UP000663891">
    <property type="component" value="Unassembled WGS sequence"/>
</dbReference>
<dbReference type="AlphaFoldDB" id="A0A818JXJ9"/>
<dbReference type="SUPFAM" id="SSF53474">
    <property type="entry name" value="alpha/beta-Hydrolases"/>
    <property type="match status" value="1"/>
</dbReference>
<gene>
    <name evidence="3" type="ORF">OKA104_LOCUS3886</name>
    <name evidence="2" type="ORF">VCS650_LOCUS37510</name>
</gene>
<dbReference type="Gene3D" id="3.40.50.1820">
    <property type="entry name" value="alpha/beta hydrolase"/>
    <property type="match status" value="1"/>
</dbReference>
<evidence type="ECO:0008006" key="5">
    <source>
        <dbReference type="Google" id="ProtNLM"/>
    </source>
</evidence>
<dbReference type="EMBL" id="CAJOAY010000121">
    <property type="protein sequence ID" value="CAF3546876.1"/>
    <property type="molecule type" value="Genomic_DNA"/>
</dbReference>
<protein>
    <recommendedName>
        <fullName evidence="5">Autocrine proliferation repressor A-like</fullName>
    </recommendedName>
</protein>
<accession>A0A818JXJ9</accession>
<dbReference type="PIRSF" id="PIRSF014728">
    <property type="entry name" value="PqaA"/>
    <property type="match status" value="1"/>
</dbReference>
<keyword evidence="1" id="KW-0732">Signal</keyword>
<proteinExistence type="predicted"/>
<organism evidence="3 4">
    <name type="scientific">Adineta steineri</name>
    <dbReference type="NCBI Taxonomy" id="433720"/>
    <lineage>
        <taxon>Eukaryota</taxon>
        <taxon>Metazoa</taxon>
        <taxon>Spiralia</taxon>
        <taxon>Gnathifera</taxon>
        <taxon>Rotifera</taxon>
        <taxon>Eurotatoria</taxon>
        <taxon>Bdelloidea</taxon>
        <taxon>Adinetida</taxon>
        <taxon>Adinetidae</taxon>
        <taxon>Adineta</taxon>
    </lineage>
</organism>
<dbReference type="EMBL" id="CAJNON010001020">
    <property type="protein sequence ID" value="CAF1417490.1"/>
    <property type="molecule type" value="Genomic_DNA"/>
</dbReference>
<evidence type="ECO:0000313" key="3">
    <source>
        <dbReference type="EMBL" id="CAF3546876.1"/>
    </source>
</evidence>
<dbReference type="InterPro" id="IPR009199">
    <property type="entry name" value="PhoPQ-act_pathogen-rel_PqaA"/>
</dbReference>
<dbReference type="InterPro" id="IPR029058">
    <property type="entry name" value="AB_hydrolase_fold"/>
</dbReference>
<dbReference type="Pfam" id="PF10142">
    <property type="entry name" value="PhoPQ_related"/>
    <property type="match status" value="1"/>
</dbReference>